<gene>
    <name evidence="1" type="ORF">SAMN05216193_11418</name>
</gene>
<name>A0A1H0LD33_9PSED</name>
<dbReference type="RefSeq" id="WP_084312148.1">
    <property type="nucleotide sequence ID" value="NZ_FNIJ01000014.1"/>
</dbReference>
<dbReference type="PANTHER" id="PTHR43739">
    <property type="entry name" value="XYLOGLUCANASE (EUROFUNG)"/>
    <property type="match status" value="1"/>
</dbReference>
<dbReference type="GO" id="GO:0010411">
    <property type="term" value="P:xyloglucan metabolic process"/>
    <property type="evidence" value="ECO:0007669"/>
    <property type="project" value="TreeGrafter"/>
</dbReference>
<dbReference type="SUPFAM" id="SSF110296">
    <property type="entry name" value="Oligoxyloglucan reducing end-specific cellobiohydrolase"/>
    <property type="match status" value="1"/>
</dbReference>
<evidence type="ECO:0000313" key="2">
    <source>
        <dbReference type="Proteomes" id="UP000242957"/>
    </source>
</evidence>
<dbReference type="Gene3D" id="2.130.10.10">
    <property type="entry name" value="YVTN repeat-like/Quinoprotein amine dehydrogenase"/>
    <property type="match status" value="1"/>
</dbReference>
<accession>A0A1H0LD33</accession>
<dbReference type="PANTHER" id="PTHR43739:SF5">
    <property type="entry name" value="EXO-ALPHA-SIALIDASE"/>
    <property type="match status" value="1"/>
</dbReference>
<dbReference type="Proteomes" id="UP000242957">
    <property type="component" value="Unassembled WGS sequence"/>
</dbReference>
<sequence length="368" mass="40680">MDDRLLVGTRKGLFTFQRGADNRWSETRRDFLGEPVSMLLPDPRDGSLYAALNLGHFGVKLWRQRAGEDWQECAVPAYPPQPDPLPAAKEGDAPQAPWSLQQIWCLETGGVDEAGVLWAGTIPGGLFRSADGGDSWELNRPLWDRPERARWFGGGYDWPGIHSVSVDPRDSRHVTLAVSSGGVWQTRDGGASWDCTTRGMYAEYMPPELREEGAVQDPHRMVHCPAQPDVLWVQHHNGIFSSRDGGANWHDVRAQPSSFGFAVAVHPTQPDTAWFVPAVKDECRVPVDGNFVVTRTRDGGASFESLVTGLPRPPAYDLVYRHCLDVDHEGDCLAMGSTTGGLWLSENAGDDWHCLSAHLPPIYCVRFG</sequence>
<proteinExistence type="predicted"/>
<evidence type="ECO:0000313" key="1">
    <source>
        <dbReference type="EMBL" id="SDO65923.1"/>
    </source>
</evidence>
<dbReference type="AlphaFoldDB" id="A0A1H0LD33"/>
<dbReference type="OrthoDB" id="5711096at2"/>
<dbReference type="InterPro" id="IPR052025">
    <property type="entry name" value="Xyloglucanase_GH74"/>
</dbReference>
<protein>
    <recommendedName>
        <fullName evidence="3">BNR/Asp-box repeat-containing protein</fullName>
    </recommendedName>
</protein>
<evidence type="ECO:0008006" key="3">
    <source>
        <dbReference type="Google" id="ProtNLM"/>
    </source>
</evidence>
<keyword evidence="2" id="KW-1185">Reference proteome</keyword>
<reference evidence="2" key="1">
    <citation type="submission" date="2016-10" db="EMBL/GenBank/DDBJ databases">
        <authorList>
            <person name="Varghese N."/>
            <person name="Submissions S."/>
        </authorList>
    </citation>
    <scope>NUCLEOTIDE SEQUENCE [LARGE SCALE GENOMIC DNA]</scope>
    <source>
        <strain evidence="2">JCM 21621</strain>
    </source>
</reference>
<dbReference type="STRING" id="198616.SAMN05216193_11418"/>
<dbReference type="InterPro" id="IPR015943">
    <property type="entry name" value="WD40/YVTN_repeat-like_dom_sf"/>
</dbReference>
<organism evidence="1 2">
    <name type="scientific">Pseudomonas jinjuensis</name>
    <dbReference type="NCBI Taxonomy" id="198616"/>
    <lineage>
        <taxon>Bacteria</taxon>
        <taxon>Pseudomonadati</taxon>
        <taxon>Pseudomonadota</taxon>
        <taxon>Gammaproteobacteria</taxon>
        <taxon>Pseudomonadales</taxon>
        <taxon>Pseudomonadaceae</taxon>
        <taxon>Pseudomonas</taxon>
    </lineage>
</organism>
<dbReference type="EMBL" id="FNIJ01000014">
    <property type="protein sequence ID" value="SDO65923.1"/>
    <property type="molecule type" value="Genomic_DNA"/>
</dbReference>